<feature type="domain" description="Non-reducing end beta-L-arabinofuranosidase-like GH127 C-terminal" evidence="3">
    <location>
        <begin position="581"/>
        <end position="729"/>
    </location>
</feature>
<name>A0ABS5UPB7_9BIFI</name>
<evidence type="ECO:0000313" key="5">
    <source>
        <dbReference type="Proteomes" id="UP000773064"/>
    </source>
</evidence>
<dbReference type="Pfam" id="PF20736">
    <property type="entry name" value="Glyco_hydro127M"/>
    <property type="match status" value="1"/>
</dbReference>
<gene>
    <name evidence="4" type="ORF">JS528_05290</name>
</gene>
<evidence type="ECO:0000259" key="2">
    <source>
        <dbReference type="Pfam" id="PF20736"/>
    </source>
</evidence>
<accession>A0ABS5UPB7</accession>
<dbReference type="InterPro" id="IPR008928">
    <property type="entry name" value="6-hairpin_glycosidase_sf"/>
</dbReference>
<evidence type="ECO:0000259" key="1">
    <source>
        <dbReference type="Pfam" id="PF07944"/>
    </source>
</evidence>
<dbReference type="InterPro" id="IPR049049">
    <property type="entry name" value="Beta-AFase-like_GH127_C"/>
</dbReference>
<keyword evidence="4" id="KW-0378">Hydrolase</keyword>
<dbReference type="PANTHER" id="PTHR43465">
    <property type="entry name" value="DUF1680 DOMAIN PROTEIN (AFU_ORTHOLOGUE AFUA_1G08910)"/>
    <property type="match status" value="1"/>
</dbReference>
<dbReference type="GO" id="GO:0016787">
    <property type="term" value="F:hydrolase activity"/>
    <property type="evidence" value="ECO:0007669"/>
    <property type="project" value="UniProtKB-KW"/>
</dbReference>
<sequence>MTMTDSAMGHSTPLKLGDVTVTDAFWHAEQELVRTAVLPYQWRALNDDVPGAAPSYCMHNFRAAAAQNARKGAEGKRFVPPAYSYRGFESKPEDPAHPDPDTFYGFVFQDTDFSKWIEAVGYSLAHHPDAELEATADRAIDVVCAAQLDNGYLDTYYILNGMDRAFHNLRWHHELYCLGHLIEGAIAYWEGTGKDKLLKAAERFADYTASYFGPNPGQCKGYPGHEIAEMALARLFEVTGERKYLDLAKFFIDQRGTEPNYFRYEGERDRKDGTADTAWQFDCPYAQAHEPVREQQEAVGHAVRAGYLYSGMADVARLTDDPTLAEACGNLWRNIVDKKLYVTGGIGGTREGEAFSYDYDLPNDTAYSESCAAIALAFFARRMLELEPKAEYADVMELALYNTTLAGMALDGKSFFYVNPLEVDPYACRRDKRLDHVKPVRQKWFGCACCPPNIARIVESVQEYAYTLADDGSTLYTHLYMGGEAKATLAGVPVRLDVDADLPWHGDGSVVVHLDGPATFTLAFRLPGWAGAPTVAAGTIATTGESGASPRVARELRDGYLYLTGEWHDGDVVSFDFPMPVRMLKANPLVREDANKVAFSRGPITFCAEERDNGSNLHLLHADVAKVLDDPESVRVDEFDFQAGAKGIDERGQGEVEPVVRRMVKLEVPAWREPVPETVAAAPAGAEAPAFAPLYADYAPAERKPVTATLIPYFAWANRGENEMTVFLNV</sequence>
<reference evidence="4 5" key="1">
    <citation type="journal article" date="2021" name="Environ. Microbiol.">
        <title>Genetic insights into the dark matter of the mammalian gut microbiota through targeted genome reconstruction.</title>
        <authorList>
            <person name="Lugli G.A."/>
            <person name="Alessandri G."/>
            <person name="Milani C."/>
            <person name="Viappiani A."/>
            <person name="Fontana F."/>
            <person name="Tarracchini C."/>
            <person name="Mancabelli L."/>
            <person name="Argentini C."/>
            <person name="Ruiz L."/>
            <person name="Margolles A."/>
            <person name="van Sinderen D."/>
            <person name="Turroni F."/>
            <person name="Ventura M."/>
        </authorList>
    </citation>
    <scope>NUCLEOTIDE SEQUENCE [LARGE SCALE GENOMIC DNA]</scope>
    <source>
        <strain evidence="4 5">MA2</strain>
    </source>
</reference>
<organism evidence="4 5">
    <name type="scientific">Bifidobacterium santillanense</name>
    <dbReference type="NCBI Taxonomy" id="2809028"/>
    <lineage>
        <taxon>Bacteria</taxon>
        <taxon>Bacillati</taxon>
        <taxon>Actinomycetota</taxon>
        <taxon>Actinomycetes</taxon>
        <taxon>Bifidobacteriales</taxon>
        <taxon>Bifidobacteriaceae</taxon>
        <taxon>Bifidobacterium</taxon>
    </lineage>
</organism>
<evidence type="ECO:0000259" key="3">
    <source>
        <dbReference type="Pfam" id="PF20737"/>
    </source>
</evidence>
<dbReference type="SUPFAM" id="SSF48208">
    <property type="entry name" value="Six-hairpin glycosidases"/>
    <property type="match status" value="1"/>
</dbReference>
<evidence type="ECO:0000313" key="4">
    <source>
        <dbReference type="EMBL" id="MBT1172776.1"/>
    </source>
</evidence>
<keyword evidence="5" id="KW-1185">Reference proteome</keyword>
<feature type="domain" description="Non-reducing end beta-L-arabinofuranosidase-like GH127 middle" evidence="2">
    <location>
        <begin position="474"/>
        <end position="579"/>
    </location>
</feature>
<dbReference type="InterPro" id="IPR049174">
    <property type="entry name" value="Beta-AFase-like"/>
</dbReference>
<dbReference type="EMBL" id="JAFEJS010000004">
    <property type="protein sequence ID" value="MBT1172776.1"/>
    <property type="molecule type" value="Genomic_DNA"/>
</dbReference>
<dbReference type="Proteomes" id="UP000773064">
    <property type="component" value="Unassembled WGS sequence"/>
</dbReference>
<feature type="domain" description="Non-reducing end beta-L-arabinofuranosidase-like GH127 catalytic" evidence="1">
    <location>
        <begin position="18"/>
        <end position="463"/>
    </location>
</feature>
<dbReference type="Pfam" id="PF20737">
    <property type="entry name" value="Glyco_hydro127C"/>
    <property type="match status" value="1"/>
</dbReference>
<dbReference type="Pfam" id="PF07944">
    <property type="entry name" value="Beta-AFase-like_GH127_cat"/>
    <property type="match status" value="1"/>
</dbReference>
<proteinExistence type="predicted"/>
<protein>
    <submittedName>
        <fullName evidence="4">Glycoside hydrolase family 127 protein</fullName>
    </submittedName>
</protein>
<comment type="caution">
    <text evidence="4">The sequence shown here is derived from an EMBL/GenBank/DDBJ whole genome shotgun (WGS) entry which is preliminary data.</text>
</comment>
<dbReference type="PANTHER" id="PTHR43465:SF2">
    <property type="entry name" value="DUF1680 DOMAIN PROTEIN (AFU_ORTHOLOGUE AFUA_1G08910)"/>
    <property type="match status" value="1"/>
</dbReference>
<dbReference type="InterPro" id="IPR049046">
    <property type="entry name" value="Beta-AFase-like_GH127_middle"/>
</dbReference>
<dbReference type="InterPro" id="IPR012878">
    <property type="entry name" value="Beta-AFase-like_GH127_cat"/>
</dbReference>